<keyword evidence="2" id="KW-1185">Reference proteome</keyword>
<evidence type="ECO:0000313" key="2">
    <source>
        <dbReference type="Proteomes" id="UP000815677"/>
    </source>
</evidence>
<dbReference type="Proteomes" id="UP000815677">
    <property type="component" value="Unassembled WGS sequence"/>
</dbReference>
<dbReference type="EMBL" id="DF849000">
    <property type="protein sequence ID" value="GAT55394.1"/>
    <property type="molecule type" value="Genomic_DNA"/>
</dbReference>
<organism evidence="1 2">
    <name type="scientific">Mycena chlorophos</name>
    <name type="common">Agaric fungus</name>
    <name type="synonym">Agaricus chlorophos</name>
    <dbReference type="NCBI Taxonomy" id="658473"/>
    <lineage>
        <taxon>Eukaryota</taxon>
        <taxon>Fungi</taxon>
        <taxon>Dikarya</taxon>
        <taxon>Basidiomycota</taxon>
        <taxon>Agaricomycotina</taxon>
        <taxon>Agaricomycetes</taxon>
        <taxon>Agaricomycetidae</taxon>
        <taxon>Agaricales</taxon>
        <taxon>Marasmiineae</taxon>
        <taxon>Mycenaceae</taxon>
        <taxon>Mycena</taxon>
    </lineage>
</organism>
<name>A0ABQ0LWE9_MYCCL</name>
<reference evidence="1" key="1">
    <citation type="submission" date="2014-09" db="EMBL/GenBank/DDBJ databases">
        <title>Genome sequence of the luminous mushroom Mycena chlorophos for searching fungal bioluminescence genes.</title>
        <authorList>
            <person name="Tanaka Y."/>
            <person name="Kasuga D."/>
            <person name="Oba Y."/>
            <person name="Hase S."/>
            <person name="Sato K."/>
            <person name="Oba Y."/>
            <person name="Sakakibara Y."/>
        </authorList>
    </citation>
    <scope>NUCLEOTIDE SEQUENCE</scope>
</reference>
<proteinExistence type="predicted"/>
<evidence type="ECO:0000313" key="1">
    <source>
        <dbReference type="EMBL" id="GAT55394.1"/>
    </source>
</evidence>
<accession>A0ABQ0LWE9</accession>
<sequence length="216" mass="23937">MGKLPRTLDQREGTARGPPILVRFRPKQKRPAKTAHLLVYLPTRTRDMREIRRRRRKELLRLVHCLAMISAPPSGYEGEICVLCCAPRASNEGLAPQVAAFRVADEMDKERAQDGSGDSYRFHLVGALSGNLVLQSEGPRARSLRKSRHLIATFSLGRHVRCSATTAIDAYGTGAGPSPEGDDGHSAHTPNHWLYASSSEVIRENSGEVYEFIVRP</sequence>
<gene>
    <name evidence="1" type="ORF">MCHLO_12171</name>
</gene>
<protein>
    <submittedName>
        <fullName evidence="1">Uncharacterized protein</fullName>
    </submittedName>
</protein>